<protein>
    <submittedName>
        <fullName evidence="4">SUMF1/EgtB/PvdO family nonheme iron enzyme</fullName>
    </submittedName>
</protein>
<evidence type="ECO:0000313" key="5">
    <source>
        <dbReference type="Proteomes" id="UP001164459"/>
    </source>
</evidence>
<dbReference type="EMBL" id="CP114040">
    <property type="protein sequence ID" value="WAS95528.1"/>
    <property type="molecule type" value="Genomic_DNA"/>
</dbReference>
<feature type="compositionally biased region" description="Low complexity" evidence="1">
    <location>
        <begin position="29"/>
        <end position="43"/>
    </location>
</feature>
<reference evidence="4" key="1">
    <citation type="submission" date="2022-11" db="EMBL/GenBank/DDBJ databases">
        <title>Minimal conservation of predation-associated metabolite biosynthetic gene clusters underscores biosynthetic potential of Myxococcota including descriptions for ten novel species: Archangium lansinium sp. nov., Myxococcus landrumus sp. nov., Nannocystis bai.</title>
        <authorList>
            <person name="Ahearne A."/>
            <person name="Stevens C."/>
            <person name="Dowd S."/>
        </authorList>
    </citation>
    <scope>NUCLEOTIDE SEQUENCE</scope>
    <source>
        <strain evidence="4">Fl3</strain>
    </source>
</reference>
<feature type="signal peptide" evidence="2">
    <location>
        <begin position="1"/>
        <end position="20"/>
    </location>
</feature>
<dbReference type="PANTHER" id="PTHR23150:SF19">
    <property type="entry name" value="FORMYLGLYCINE-GENERATING ENZYME"/>
    <property type="match status" value="1"/>
</dbReference>
<keyword evidence="5" id="KW-1185">Reference proteome</keyword>
<dbReference type="Proteomes" id="UP001164459">
    <property type="component" value="Chromosome"/>
</dbReference>
<gene>
    <name evidence="4" type="ORF">O0S08_05145</name>
</gene>
<evidence type="ECO:0000259" key="3">
    <source>
        <dbReference type="Pfam" id="PF03781"/>
    </source>
</evidence>
<dbReference type="SUPFAM" id="SSF56436">
    <property type="entry name" value="C-type lectin-like"/>
    <property type="match status" value="1"/>
</dbReference>
<feature type="compositionally biased region" description="Low complexity" evidence="1">
    <location>
        <begin position="54"/>
        <end position="117"/>
    </location>
</feature>
<evidence type="ECO:0000313" key="4">
    <source>
        <dbReference type="EMBL" id="WAS95528.1"/>
    </source>
</evidence>
<dbReference type="RefSeq" id="WP_269037868.1">
    <property type="nucleotide sequence ID" value="NZ_CP114040.1"/>
</dbReference>
<organism evidence="4 5">
    <name type="scientific">Nannocystis punicea</name>
    <dbReference type="NCBI Taxonomy" id="2995304"/>
    <lineage>
        <taxon>Bacteria</taxon>
        <taxon>Pseudomonadati</taxon>
        <taxon>Myxococcota</taxon>
        <taxon>Polyangia</taxon>
        <taxon>Nannocystales</taxon>
        <taxon>Nannocystaceae</taxon>
        <taxon>Nannocystis</taxon>
    </lineage>
</organism>
<sequence length="369" mass="38690">MTLSHRFPVLLCYLALSACQATVNLGPLSGTDGMDTSDSSTADPPGTTGMTDLTTEGPSSSDPGTTTGPDPSGTETSETSTGDPGETTASDTGSASEGTSTTDTTTGDTTTDTITSGTTGGVDPGCGDVPADMACVPANTFEMGTNLAMFGGWQTDPTEKPAHTVTITKSYWIDLTEVTVEDYSVCWALKVCELPMQGPNLNWGVAGKEKHPANGINWYQAKKYCEWKGKRLPTEAEWELAARGDDGRMYPWGDEPPTCDHVASNDCGTTGTVAVGSKPLGDSPYGLHDMGGNVVEWCADYYKEDYYYQSPAVDPMGPVDGTRRSARSFGTFVYAPGPASRATLRSGASPLLQDINPAVAGFRCAQTAP</sequence>
<dbReference type="InterPro" id="IPR051043">
    <property type="entry name" value="Sulfatase_Mod_Factor_Kinase"/>
</dbReference>
<keyword evidence="2" id="KW-0732">Signal</keyword>
<dbReference type="InterPro" id="IPR042095">
    <property type="entry name" value="SUMF_sf"/>
</dbReference>
<feature type="chain" id="PRO_5047470038" evidence="2">
    <location>
        <begin position="21"/>
        <end position="369"/>
    </location>
</feature>
<accession>A0ABY7H8D8</accession>
<feature type="region of interest" description="Disordered" evidence="1">
    <location>
        <begin position="29"/>
        <end position="124"/>
    </location>
</feature>
<proteinExistence type="predicted"/>
<dbReference type="Gene3D" id="3.90.1580.10">
    <property type="entry name" value="paralog of FGE (formylglycine-generating enzyme)"/>
    <property type="match status" value="1"/>
</dbReference>
<dbReference type="InterPro" id="IPR016187">
    <property type="entry name" value="CTDL_fold"/>
</dbReference>
<dbReference type="PANTHER" id="PTHR23150">
    <property type="entry name" value="SULFATASE MODIFYING FACTOR 1, 2"/>
    <property type="match status" value="1"/>
</dbReference>
<dbReference type="PROSITE" id="PS51257">
    <property type="entry name" value="PROKAR_LIPOPROTEIN"/>
    <property type="match status" value="1"/>
</dbReference>
<evidence type="ECO:0000256" key="2">
    <source>
        <dbReference type="SAM" id="SignalP"/>
    </source>
</evidence>
<dbReference type="InterPro" id="IPR005532">
    <property type="entry name" value="SUMF_dom"/>
</dbReference>
<evidence type="ECO:0000256" key="1">
    <source>
        <dbReference type="SAM" id="MobiDB-lite"/>
    </source>
</evidence>
<dbReference type="Pfam" id="PF03781">
    <property type="entry name" value="FGE-sulfatase"/>
    <property type="match status" value="1"/>
</dbReference>
<feature type="domain" description="Sulfatase-modifying factor enzyme-like" evidence="3">
    <location>
        <begin position="132"/>
        <end position="365"/>
    </location>
</feature>
<name>A0ABY7H8D8_9BACT</name>